<feature type="compositionally biased region" description="Basic and acidic residues" evidence="1">
    <location>
        <begin position="73"/>
        <end position="91"/>
    </location>
</feature>
<protein>
    <submittedName>
        <fullName evidence="4">Uncharacterized protein</fullName>
    </submittedName>
</protein>
<name>A0A914KWM0_MELIC</name>
<evidence type="ECO:0000256" key="1">
    <source>
        <dbReference type="SAM" id="MobiDB-lite"/>
    </source>
</evidence>
<keyword evidence="2" id="KW-0812">Transmembrane</keyword>
<evidence type="ECO:0000313" key="4">
    <source>
        <dbReference type="WBParaSite" id="Minc3s00143g05919"/>
    </source>
</evidence>
<dbReference type="WBParaSite" id="Minc3s00143g05919">
    <property type="protein sequence ID" value="Minc3s00143g05919"/>
    <property type="gene ID" value="Minc3s00143g05919"/>
</dbReference>
<accession>A0A914KWM0</accession>
<reference evidence="4" key="1">
    <citation type="submission" date="2022-11" db="UniProtKB">
        <authorList>
            <consortium name="WormBaseParasite"/>
        </authorList>
    </citation>
    <scope>IDENTIFICATION</scope>
</reference>
<feature type="transmembrane region" description="Helical" evidence="2">
    <location>
        <begin position="162"/>
        <end position="181"/>
    </location>
</feature>
<keyword evidence="2" id="KW-0472">Membrane</keyword>
<proteinExistence type="predicted"/>
<evidence type="ECO:0000256" key="2">
    <source>
        <dbReference type="SAM" id="Phobius"/>
    </source>
</evidence>
<dbReference type="Gene3D" id="3.40.1690.20">
    <property type="match status" value="1"/>
</dbReference>
<dbReference type="Proteomes" id="UP000887563">
    <property type="component" value="Unplaced"/>
</dbReference>
<feature type="region of interest" description="Disordered" evidence="1">
    <location>
        <begin position="58"/>
        <end position="91"/>
    </location>
</feature>
<organism evidence="3 4">
    <name type="scientific">Meloidogyne incognita</name>
    <name type="common">Southern root-knot nematode worm</name>
    <name type="synonym">Oxyuris incognita</name>
    <dbReference type="NCBI Taxonomy" id="6306"/>
    <lineage>
        <taxon>Eukaryota</taxon>
        <taxon>Metazoa</taxon>
        <taxon>Ecdysozoa</taxon>
        <taxon>Nematoda</taxon>
        <taxon>Chromadorea</taxon>
        <taxon>Rhabditida</taxon>
        <taxon>Tylenchina</taxon>
        <taxon>Tylenchomorpha</taxon>
        <taxon>Tylenchoidea</taxon>
        <taxon>Meloidogynidae</taxon>
        <taxon>Meloidogyninae</taxon>
        <taxon>Meloidogyne</taxon>
        <taxon>Meloidogyne incognita group</taxon>
    </lineage>
</organism>
<dbReference type="AlphaFoldDB" id="A0A914KWM0"/>
<keyword evidence="2" id="KW-1133">Transmembrane helix</keyword>
<sequence length="335" mass="38058">MRGFLFIKCSAFNCSNTILQRRLFSDFILHRRANNNVLSPNYFLQMSKNVNKIHSRGIRGRAKGGFGSSTSSADDKSSEKENKKGEEEDKYKQFAGDKEKFKEEFLKRFNDFAAEYVKEISKDPSKAKNMNQATLEFIKKFNEKSEGSGLSIEKDPSAVKNFFMFNLILAAISAFFMMFILSGEGMSREHLEILNTESTVNFDQFVRDYLNVGEVQTIYYYPNKKLAIATLHPNAVINGKTISSHGVPISTSDRLDFNYSPTQFVHAVRDAEQKLGVDQRENVPILVKHTMSTGRKIIYFLILGLLSIVSINHFKAKMGKDAFRVISSAAKKKEK</sequence>
<keyword evidence="3" id="KW-1185">Reference proteome</keyword>
<evidence type="ECO:0000313" key="3">
    <source>
        <dbReference type="Proteomes" id="UP000887563"/>
    </source>
</evidence>
<feature type="transmembrane region" description="Helical" evidence="2">
    <location>
        <begin position="297"/>
        <end position="314"/>
    </location>
</feature>